<dbReference type="Pfam" id="PF00107">
    <property type="entry name" value="ADH_zinc_N"/>
    <property type="match status" value="1"/>
</dbReference>
<evidence type="ECO:0000256" key="2">
    <source>
        <dbReference type="RuleBase" id="RU361277"/>
    </source>
</evidence>
<dbReference type="InterPro" id="IPR020843">
    <property type="entry name" value="ER"/>
</dbReference>
<dbReference type="PANTHER" id="PTHR43677">
    <property type="entry name" value="SHORT-CHAIN DEHYDROGENASE/REDUCTASE"/>
    <property type="match status" value="1"/>
</dbReference>
<comment type="similarity">
    <text evidence="2">Belongs to the zinc-containing alcohol dehydrogenase family.</text>
</comment>
<keyword evidence="2" id="KW-0862">Zinc</keyword>
<comment type="cofactor">
    <cofactor evidence="2">
        <name>Zn(2+)</name>
        <dbReference type="ChEBI" id="CHEBI:29105"/>
    </cofactor>
</comment>
<keyword evidence="1" id="KW-0560">Oxidoreductase</keyword>
<dbReference type="InterPro" id="IPR051397">
    <property type="entry name" value="Zn-ADH-like_protein"/>
</dbReference>
<accession>A0ABW1ABM7</accession>
<reference evidence="5" key="1">
    <citation type="journal article" date="2019" name="Int. J. Syst. Evol. Microbiol.">
        <title>The Global Catalogue of Microorganisms (GCM) 10K type strain sequencing project: providing services to taxonomists for standard genome sequencing and annotation.</title>
        <authorList>
            <consortium name="The Broad Institute Genomics Platform"/>
            <consortium name="The Broad Institute Genome Sequencing Center for Infectious Disease"/>
            <person name="Wu L."/>
            <person name="Ma J."/>
        </authorList>
    </citation>
    <scope>NUCLEOTIDE SEQUENCE [LARGE SCALE GENOMIC DNA]</scope>
    <source>
        <strain evidence="5">KCTC 42087</strain>
    </source>
</reference>
<evidence type="ECO:0000313" key="5">
    <source>
        <dbReference type="Proteomes" id="UP001596074"/>
    </source>
</evidence>
<keyword evidence="5" id="KW-1185">Reference proteome</keyword>
<dbReference type="Gene3D" id="3.90.180.10">
    <property type="entry name" value="Medium-chain alcohol dehydrogenases, catalytic domain"/>
    <property type="match status" value="1"/>
</dbReference>
<dbReference type="EMBL" id="JBHSON010000082">
    <property type="protein sequence ID" value="MFC5752187.1"/>
    <property type="molecule type" value="Genomic_DNA"/>
</dbReference>
<sequence>MRAVRFHDYGPPATLTLDQVPDPEPGPGEALIEVVAAGVNFSDLQLRSGALRAWAPDLPLPFTAGHEVAGTVTAVGPGADPALLGRRVLALSPTGGGYAELFVSPAEALVPAPDLDEHKALAVLTQGTTAVGILDRAALAPGETVLVTAATGGVGSLLVQLAAHAGATVAAVVDDGQKAETALELGARVAVTPDTLEDAGPVHAVLDSLGGPFTRAALGLLQPVTGRLVMYGRITDRPHEIGSETVYLRALSILGFASALLPPERLVPLRDRAFALAAEGVLDPIVGSVRPLAEAAAAHEAIESRTSVGKHILVP</sequence>
<feature type="domain" description="Enoyl reductase (ER)" evidence="3">
    <location>
        <begin position="10"/>
        <end position="313"/>
    </location>
</feature>
<evidence type="ECO:0000256" key="1">
    <source>
        <dbReference type="ARBA" id="ARBA00023002"/>
    </source>
</evidence>
<dbReference type="SUPFAM" id="SSF51735">
    <property type="entry name" value="NAD(P)-binding Rossmann-fold domains"/>
    <property type="match status" value="1"/>
</dbReference>
<evidence type="ECO:0000259" key="3">
    <source>
        <dbReference type="SMART" id="SM00829"/>
    </source>
</evidence>
<dbReference type="InterPro" id="IPR002328">
    <property type="entry name" value="ADH_Zn_CS"/>
</dbReference>
<dbReference type="RefSeq" id="WP_378288149.1">
    <property type="nucleotide sequence ID" value="NZ_JBHSON010000082.1"/>
</dbReference>
<dbReference type="InterPro" id="IPR013149">
    <property type="entry name" value="ADH-like_C"/>
</dbReference>
<protein>
    <submittedName>
        <fullName evidence="4">Alcohol dehydrogenase catalytic domain-containing protein</fullName>
    </submittedName>
</protein>
<dbReference type="PROSITE" id="PS00059">
    <property type="entry name" value="ADH_ZINC"/>
    <property type="match status" value="1"/>
</dbReference>
<organism evidence="4 5">
    <name type="scientific">Actinomadura rugatobispora</name>
    <dbReference type="NCBI Taxonomy" id="1994"/>
    <lineage>
        <taxon>Bacteria</taxon>
        <taxon>Bacillati</taxon>
        <taxon>Actinomycetota</taxon>
        <taxon>Actinomycetes</taxon>
        <taxon>Streptosporangiales</taxon>
        <taxon>Thermomonosporaceae</taxon>
        <taxon>Actinomadura</taxon>
    </lineage>
</organism>
<dbReference type="Proteomes" id="UP001596074">
    <property type="component" value="Unassembled WGS sequence"/>
</dbReference>
<comment type="caution">
    <text evidence="4">The sequence shown here is derived from an EMBL/GenBank/DDBJ whole genome shotgun (WGS) entry which is preliminary data.</text>
</comment>
<evidence type="ECO:0000313" key="4">
    <source>
        <dbReference type="EMBL" id="MFC5752187.1"/>
    </source>
</evidence>
<name>A0ABW1ABM7_9ACTN</name>
<dbReference type="Gene3D" id="3.40.50.720">
    <property type="entry name" value="NAD(P)-binding Rossmann-like Domain"/>
    <property type="match status" value="1"/>
</dbReference>
<dbReference type="InterPro" id="IPR036291">
    <property type="entry name" value="NAD(P)-bd_dom_sf"/>
</dbReference>
<gene>
    <name evidence="4" type="ORF">ACFPZN_41810</name>
</gene>
<dbReference type="InterPro" id="IPR011032">
    <property type="entry name" value="GroES-like_sf"/>
</dbReference>
<proteinExistence type="inferred from homology"/>
<dbReference type="Pfam" id="PF08240">
    <property type="entry name" value="ADH_N"/>
    <property type="match status" value="1"/>
</dbReference>
<dbReference type="SMART" id="SM00829">
    <property type="entry name" value="PKS_ER"/>
    <property type="match status" value="1"/>
</dbReference>
<dbReference type="PANTHER" id="PTHR43677:SF4">
    <property type="entry name" value="QUINONE OXIDOREDUCTASE-LIKE PROTEIN 2"/>
    <property type="match status" value="1"/>
</dbReference>
<dbReference type="SUPFAM" id="SSF50129">
    <property type="entry name" value="GroES-like"/>
    <property type="match status" value="1"/>
</dbReference>
<dbReference type="InterPro" id="IPR013154">
    <property type="entry name" value="ADH-like_N"/>
</dbReference>
<keyword evidence="2" id="KW-0479">Metal-binding</keyword>